<feature type="region of interest" description="Disordered" evidence="2">
    <location>
        <begin position="446"/>
        <end position="490"/>
    </location>
</feature>
<name>A0ABQ7G3E9_DUNSA</name>
<feature type="compositionally biased region" description="Pro residues" evidence="2">
    <location>
        <begin position="356"/>
        <end position="382"/>
    </location>
</feature>
<comment type="caution">
    <text evidence="4">The sequence shown here is derived from an EMBL/GenBank/DDBJ whole genome shotgun (WGS) entry which is preliminary data.</text>
</comment>
<gene>
    <name evidence="4" type="ORF">DUNSADRAFT_16525</name>
</gene>
<feature type="chain" id="PRO_5046221304" evidence="3">
    <location>
        <begin position="21"/>
        <end position="633"/>
    </location>
</feature>
<feature type="compositionally biased region" description="Polar residues" evidence="2">
    <location>
        <begin position="172"/>
        <end position="181"/>
    </location>
</feature>
<dbReference type="EMBL" id="MU070201">
    <property type="protein sequence ID" value="KAF5829125.1"/>
    <property type="molecule type" value="Genomic_DNA"/>
</dbReference>
<feature type="coiled-coil region" evidence="1">
    <location>
        <begin position="499"/>
        <end position="533"/>
    </location>
</feature>
<dbReference type="Proteomes" id="UP000815325">
    <property type="component" value="Unassembled WGS sequence"/>
</dbReference>
<evidence type="ECO:0000256" key="3">
    <source>
        <dbReference type="SAM" id="SignalP"/>
    </source>
</evidence>
<feature type="compositionally biased region" description="Polar residues" evidence="2">
    <location>
        <begin position="461"/>
        <end position="490"/>
    </location>
</feature>
<evidence type="ECO:0000256" key="1">
    <source>
        <dbReference type="SAM" id="Coils"/>
    </source>
</evidence>
<feature type="compositionally biased region" description="Polar residues" evidence="2">
    <location>
        <begin position="294"/>
        <end position="308"/>
    </location>
</feature>
<protein>
    <submittedName>
        <fullName evidence="4">Uncharacterized protein</fullName>
    </submittedName>
</protein>
<proteinExistence type="predicted"/>
<evidence type="ECO:0000256" key="2">
    <source>
        <dbReference type="SAM" id="MobiDB-lite"/>
    </source>
</evidence>
<evidence type="ECO:0000313" key="4">
    <source>
        <dbReference type="EMBL" id="KAF5829125.1"/>
    </source>
</evidence>
<feature type="compositionally biased region" description="Low complexity" evidence="2">
    <location>
        <begin position="551"/>
        <end position="564"/>
    </location>
</feature>
<evidence type="ECO:0000313" key="5">
    <source>
        <dbReference type="Proteomes" id="UP000815325"/>
    </source>
</evidence>
<feature type="region of interest" description="Disordered" evidence="2">
    <location>
        <begin position="293"/>
        <end position="382"/>
    </location>
</feature>
<organism evidence="4 5">
    <name type="scientific">Dunaliella salina</name>
    <name type="common">Green alga</name>
    <name type="synonym">Protococcus salinus</name>
    <dbReference type="NCBI Taxonomy" id="3046"/>
    <lineage>
        <taxon>Eukaryota</taxon>
        <taxon>Viridiplantae</taxon>
        <taxon>Chlorophyta</taxon>
        <taxon>core chlorophytes</taxon>
        <taxon>Chlorophyceae</taxon>
        <taxon>CS clade</taxon>
        <taxon>Chlamydomonadales</taxon>
        <taxon>Dunaliellaceae</taxon>
        <taxon>Dunaliella</taxon>
    </lineage>
</organism>
<feature type="region of interest" description="Disordered" evidence="2">
    <location>
        <begin position="160"/>
        <end position="188"/>
    </location>
</feature>
<keyword evidence="5" id="KW-1185">Reference proteome</keyword>
<feature type="compositionally biased region" description="Pro residues" evidence="2">
    <location>
        <begin position="325"/>
        <end position="338"/>
    </location>
</feature>
<feature type="region of interest" description="Disordered" evidence="2">
    <location>
        <begin position="534"/>
        <end position="633"/>
    </location>
</feature>
<feature type="compositionally biased region" description="Low complexity" evidence="2">
    <location>
        <begin position="339"/>
        <end position="355"/>
    </location>
</feature>
<accession>A0ABQ7G3E9</accession>
<keyword evidence="1" id="KW-0175">Coiled coil</keyword>
<feature type="compositionally biased region" description="Polar residues" evidence="2">
    <location>
        <begin position="534"/>
        <end position="544"/>
    </location>
</feature>
<dbReference type="PROSITE" id="PS51257">
    <property type="entry name" value="PROKAR_LIPOPROTEIN"/>
    <property type="match status" value="1"/>
</dbReference>
<keyword evidence="3" id="KW-0732">Signal</keyword>
<feature type="signal peptide" evidence="3">
    <location>
        <begin position="1"/>
        <end position="20"/>
    </location>
</feature>
<reference evidence="4" key="1">
    <citation type="submission" date="2017-08" db="EMBL/GenBank/DDBJ databases">
        <authorList>
            <person name="Polle J.E."/>
            <person name="Barry K."/>
            <person name="Cushman J."/>
            <person name="Schmutz J."/>
            <person name="Tran D."/>
            <person name="Hathwaick L.T."/>
            <person name="Yim W.C."/>
            <person name="Jenkins J."/>
            <person name="Mckie-Krisberg Z.M."/>
            <person name="Prochnik S."/>
            <person name="Lindquist E."/>
            <person name="Dockter R.B."/>
            <person name="Adam C."/>
            <person name="Molina H."/>
            <person name="Bunkerborg J."/>
            <person name="Jin E."/>
            <person name="Buchheim M."/>
            <person name="Magnuson J."/>
        </authorList>
    </citation>
    <scope>NUCLEOTIDE SEQUENCE</scope>
    <source>
        <strain evidence="4">CCAP 19/18</strain>
    </source>
</reference>
<feature type="compositionally biased region" description="Low complexity" evidence="2">
    <location>
        <begin position="586"/>
        <end position="604"/>
    </location>
</feature>
<dbReference type="CDD" id="cd14686">
    <property type="entry name" value="bZIP"/>
    <property type="match status" value="1"/>
</dbReference>
<sequence>MVRALAPLFGFACSMMCASGTLFSCEACPVHICACYVKFQGPKPHNSHCGEFRFCDQQRKMPNSLCVVDPQGVVAAQSPNYMPVPPGKYDSVFASLQGQQQLLASTSQSAIPVPVHPVLEAADGGGVDHEGKPLPGEGGERLMTGVDVLVSPGTASPSVLSHEANAQGAPGNLSSLSTPNAAKQKIKQQGRFQVYEPGSDPPPMSPSNGSAMVVVPLAAIAPAILDTQQAEGGQVPVICANAMPTGTIPAPLAEQPLVQVRGDKLAQLEVGDTVFDENAAMEPKKKGRFLVMEQQASSSLQKSGSTANLGEKHHPQAHHHHHPTPRLPSPAAGAPPPSSATAAAPPSVADSAGVAAPPPPAAAALPPALPSHGKPPPAPAAAPPVAAVLPKLQELVEHSAQHQAALLKLMAAVAEAEKGKPTALFGRTASNRSLFADMAMLPYPGSSSAATPHAGPAQAPHTPTHSQTTASSPRTQSVTHSETGQATESPQSLAALAAAEDQKQVNEQLSRRLAALEAENNRLRTRNIQLEVLTQQHGPGSQSHFDPRRVSSPPAAAESPSHPESQGHSSSRPGVSPGTGSGGRVSPSISPGSQQQQQLGGREQPGWDDGSAAIGETVPATKPAARLGTSGRT</sequence>
<feature type="compositionally biased region" description="Basic residues" evidence="2">
    <location>
        <begin position="315"/>
        <end position="324"/>
    </location>
</feature>